<name>A0A2P7NV61_9PROT</name>
<dbReference type="InterPro" id="IPR025668">
    <property type="entry name" value="Tnp_DDE_dom"/>
</dbReference>
<dbReference type="Proteomes" id="UP000241912">
    <property type="component" value="Unassembled WGS sequence"/>
</dbReference>
<dbReference type="InterPro" id="IPR053172">
    <property type="entry name" value="Tn903_transposase"/>
</dbReference>
<evidence type="ECO:0000313" key="2">
    <source>
        <dbReference type="EMBL" id="PSJ17315.1"/>
    </source>
</evidence>
<accession>A0A2P7NV61</accession>
<dbReference type="PANTHER" id="PTHR34631:SF3">
    <property type="entry name" value="ISSOD12 TRANSPOSASE TNPA_ISSOD12"/>
    <property type="match status" value="1"/>
</dbReference>
<reference evidence="2 3" key="1">
    <citation type="submission" date="2018-03" db="EMBL/GenBank/DDBJ databases">
        <title>Draft genome of Nitrosomonas supralitoralis APG5.</title>
        <authorList>
            <person name="Urakawa H."/>
            <person name="Lopez J.V."/>
        </authorList>
    </citation>
    <scope>NUCLEOTIDE SEQUENCE [LARGE SCALE GENOMIC DNA]</scope>
    <source>
        <strain evidence="2 3">APG5</strain>
    </source>
</reference>
<dbReference type="AlphaFoldDB" id="A0A2P7NV61"/>
<sequence length="317" mass="35968">MPYKHNESRRHKIEKSRYKVTNWHEYNNGLRRRGDITIWFTGAAIAEWRPTRTGARGRPQEYSNLAIETTLFIRQVFHLPLRQTEGFMNSLAGIMKVDITIPDFSSLSKRSIKLPRHTLTKAMEPGSLVIVDSTGLKVYGKDEWHQEKHGVPARRTWRKLHLAVDENHQLLACELTPPEIGDPTAIPDLLAQIDTPFETFIADGAYDGEPISHAVLNQQPNAQVIIPPHKTAVRSAAGDTQRDGHIKVIDQHGRIAWQKKTGYGLRNYAELAVQRYKRIFGKAMKARAVPQQKTEAWISASALNRMTNLGMPVSVKF</sequence>
<dbReference type="EMBL" id="PXXU01000023">
    <property type="protein sequence ID" value="PSJ17315.1"/>
    <property type="molecule type" value="Genomic_DNA"/>
</dbReference>
<organism evidence="2 3">
    <name type="scientific">Nitrosomonas supralitoralis</name>
    <dbReference type="NCBI Taxonomy" id="2116706"/>
    <lineage>
        <taxon>Bacteria</taxon>
        <taxon>Pseudomonadati</taxon>
        <taxon>Pseudomonadota</taxon>
        <taxon>Betaproteobacteria</taxon>
        <taxon>Nitrosomonadales</taxon>
        <taxon>Nitrosomonadaceae</taxon>
        <taxon>Nitrosomonas</taxon>
    </lineage>
</organism>
<dbReference type="InterPro" id="IPR053520">
    <property type="entry name" value="Transposase_Tn903"/>
</dbReference>
<evidence type="ECO:0000259" key="1">
    <source>
        <dbReference type="Pfam" id="PF13737"/>
    </source>
</evidence>
<dbReference type="Pfam" id="PF13737">
    <property type="entry name" value="DDE_Tnp_1_5"/>
    <property type="match status" value="1"/>
</dbReference>
<feature type="domain" description="Transposase DDE" evidence="1">
    <location>
        <begin position="32"/>
        <end position="141"/>
    </location>
</feature>
<protein>
    <submittedName>
        <fullName evidence="2">IS5/IS1182 family transposase</fullName>
    </submittedName>
</protein>
<dbReference type="PANTHER" id="PTHR34631">
    <property type="match status" value="1"/>
</dbReference>
<evidence type="ECO:0000313" key="3">
    <source>
        <dbReference type="Proteomes" id="UP000241912"/>
    </source>
</evidence>
<comment type="caution">
    <text evidence="2">The sequence shown here is derived from an EMBL/GenBank/DDBJ whole genome shotgun (WGS) entry which is preliminary data.</text>
</comment>
<dbReference type="NCBIfam" id="NF033579">
    <property type="entry name" value="transpos_IS5_2"/>
    <property type="match status" value="1"/>
</dbReference>
<keyword evidence="3" id="KW-1185">Reference proteome</keyword>
<proteinExistence type="predicted"/>
<dbReference type="OrthoDB" id="8451553at2"/>
<gene>
    <name evidence="2" type="ORF">C7H79_09010</name>
</gene>